<keyword evidence="2" id="KW-1185">Reference proteome</keyword>
<gene>
    <name evidence="1" type="ORF">Amon02_000770700</name>
</gene>
<comment type="caution">
    <text evidence="1">The sequence shown here is derived from an EMBL/GenBank/DDBJ whole genome shotgun (WGS) entry which is preliminary data.</text>
</comment>
<dbReference type="Proteomes" id="UP001165064">
    <property type="component" value="Unassembled WGS sequence"/>
</dbReference>
<dbReference type="EMBL" id="BSXS01006515">
    <property type="protein sequence ID" value="GME85649.1"/>
    <property type="molecule type" value="Genomic_DNA"/>
</dbReference>
<sequence>MTEQEEVKAIRTYFIKLRTKIKAFEKQHALKNNGQKPDPAKIKSNFKVYSNYQKYWKLKQLLVDFDAKNKETGDENKDSSQGDVDKLTKDWAKFCKKLKLKEQKKQEQIKLQKSDNSENIFSGGVSANYSSQQNESNVKRLVASTPPRKSGNKVRTQLQQLRDLKQDKNEDDDEAEEDEEEQEDEDDNVIIGPTPQLNGRVLGLFDIKLSPEKQQQIRNTMRTPSSTPRSKSKLSQNMLSLRPVM</sequence>
<evidence type="ECO:0000313" key="2">
    <source>
        <dbReference type="Proteomes" id="UP001165064"/>
    </source>
</evidence>
<protein>
    <submittedName>
        <fullName evidence="1">Unnamed protein product</fullName>
    </submittedName>
</protein>
<proteinExistence type="predicted"/>
<reference evidence="1" key="1">
    <citation type="submission" date="2023-04" db="EMBL/GenBank/DDBJ databases">
        <title>Ambrosiozyma monospora NBRC 10751.</title>
        <authorList>
            <person name="Ichikawa N."/>
            <person name="Sato H."/>
            <person name="Tonouchi N."/>
        </authorList>
    </citation>
    <scope>NUCLEOTIDE SEQUENCE</scope>
    <source>
        <strain evidence="1">NBRC 10751</strain>
    </source>
</reference>
<evidence type="ECO:0000313" key="1">
    <source>
        <dbReference type="EMBL" id="GME85649.1"/>
    </source>
</evidence>
<name>A0ACB5TD87_AMBMO</name>
<accession>A0ACB5TD87</accession>
<organism evidence="1 2">
    <name type="scientific">Ambrosiozyma monospora</name>
    <name type="common">Yeast</name>
    <name type="synonym">Endomycopsis monosporus</name>
    <dbReference type="NCBI Taxonomy" id="43982"/>
    <lineage>
        <taxon>Eukaryota</taxon>
        <taxon>Fungi</taxon>
        <taxon>Dikarya</taxon>
        <taxon>Ascomycota</taxon>
        <taxon>Saccharomycotina</taxon>
        <taxon>Pichiomycetes</taxon>
        <taxon>Pichiales</taxon>
        <taxon>Pichiaceae</taxon>
        <taxon>Ambrosiozyma</taxon>
    </lineage>
</organism>